<proteinExistence type="predicted"/>
<organism evidence="1 2">
    <name type="scientific">Microbotryum silenes-dioicae</name>
    <dbReference type="NCBI Taxonomy" id="796604"/>
    <lineage>
        <taxon>Eukaryota</taxon>
        <taxon>Fungi</taxon>
        <taxon>Dikarya</taxon>
        <taxon>Basidiomycota</taxon>
        <taxon>Pucciniomycotina</taxon>
        <taxon>Microbotryomycetes</taxon>
        <taxon>Microbotryales</taxon>
        <taxon>Microbotryaceae</taxon>
        <taxon>Microbotryum</taxon>
    </lineage>
</organism>
<evidence type="ECO:0000313" key="1">
    <source>
        <dbReference type="EMBL" id="SGY55099.1"/>
    </source>
</evidence>
<evidence type="ECO:0000313" key="2">
    <source>
        <dbReference type="Proteomes" id="UP000249464"/>
    </source>
</evidence>
<sequence>MRISRKAAIGYLIRSARLFSEAWQCAPTVVFSPRLDYTLVRRKTSAFLPRHSTTVSDIVNPLLYTPSTKTFGIVPVQSPTAQMRFLIEPYHVERGTLRLEPVKWSPRSLLQNNTSAIQHMQSRLLTDRKLRHNWLAERQGTRFAVLHVHTPSKRALYRYLSSKRRLGTPQNLRILEITKLWNKYANGVDIFYKWSSLASAQATMNMGGNNVRVIQALLTDPSRGRDVSMLAAKPLLGHKPPVLGRLTEIEVDASDPPASSIRPFVATASSDAGSSAGTTKGARHCQFCGQTTCRRKGSKLSDDGLVTGYEMDPNDPQSQRFCRGLTRAEMNSRAWHQKKCHNFAGLSGVLPPVRRGWLIHFGAKNRPSGSVRDPAPSRK</sequence>
<keyword evidence="2" id="KW-1185">Reference proteome</keyword>
<reference evidence="1 2" key="1">
    <citation type="submission" date="2016-11" db="EMBL/GenBank/DDBJ databases">
        <authorList>
            <person name="Jaros S."/>
            <person name="Januszkiewicz K."/>
            <person name="Wedrychowicz H."/>
        </authorList>
    </citation>
    <scope>NUCLEOTIDE SEQUENCE [LARGE SCALE GENOMIC DNA]</scope>
</reference>
<dbReference type="EMBL" id="FQNC01000044">
    <property type="protein sequence ID" value="SGY55099.1"/>
    <property type="molecule type" value="Genomic_DNA"/>
</dbReference>
<protein>
    <submittedName>
        <fullName evidence="1">BQ5605_C006g03966 protein</fullName>
    </submittedName>
</protein>
<accession>A0A2X0M5J6</accession>
<dbReference type="AlphaFoldDB" id="A0A2X0M5J6"/>
<gene>
    <name evidence="1" type="primary">BQ5605_C006g03966</name>
    <name evidence="1" type="ORF">BQ5605_C006G03966</name>
</gene>
<dbReference type="Proteomes" id="UP000249464">
    <property type="component" value="Unassembled WGS sequence"/>
</dbReference>
<dbReference type="STRING" id="796604.A0A2X0M5J6"/>
<name>A0A2X0M5J6_9BASI</name>